<accession>A0A8X6PMQ8</accession>
<name>A0A8X6PMQ8_NEPPI</name>
<gene>
    <name evidence="1" type="ORF">NPIL_74571</name>
</gene>
<dbReference type="Proteomes" id="UP000887013">
    <property type="component" value="Unassembled WGS sequence"/>
</dbReference>
<protein>
    <submittedName>
        <fullName evidence="1">Uncharacterized protein</fullName>
    </submittedName>
</protein>
<dbReference type="AlphaFoldDB" id="A0A8X6PMQ8"/>
<evidence type="ECO:0000313" key="1">
    <source>
        <dbReference type="EMBL" id="GFT72870.1"/>
    </source>
</evidence>
<evidence type="ECO:0000313" key="2">
    <source>
        <dbReference type="Proteomes" id="UP000887013"/>
    </source>
</evidence>
<reference evidence="1" key="1">
    <citation type="submission" date="2020-08" db="EMBL/GenBank/DDBJ databases">
        <title>Multicomponent nature underlies the extraordinary mechanical properties of spider dragline silk.</title>
        <authorList>
            <person name="Kono N."/>
            <person name="Nakamura H."/>
            <person name="Mori M."/>
            <person name="Yoshida Y."/>
            <person name="Ohtoshi R."/>
            <person name="Malay A.D."/>
            <person name="Moran D.A.P."/>
            <person name="Tomita M."/>
            <person name="Numata K."/>
            <person name="Arakawa K."/>
        </authorList>
    </citation>
    <scope>NUCLEOTIDE SEQUENCE</scope>
</reference>
<feature type="non-terminal residue" evidence="1">
    <location>
        <position position="1"/>
    </location>
</feature>
<proteinExistence type="predicted"/>
<keyword evidence="2" id="KW-1185">Reference proteome</keyword>
<sequence>GRIKEWHLDTGKILEQGAVAGIAQIKKTWTDIFRLKDQSSKQTFMPPNNSTINQSPTDFINRTNMVTMESSKVQLIIFRMARKNVQDILQFGNATTRDHLQFAPRYRDQYLLIKTVIIMETILSPRYRQKDNRRDNFERRSFPYRQNYY</sequence>
<dbReference type="EMBL" id="BMAW01070357">
    <property type="protein sequence ID" value="GFT72870.1"/>
    <property type="molecule type" value="Genomic_DNA"/>
</dbReference>
<organism evidence="1 2">
    <name type="scientific">Nephila pilipes</name>
    <name type="common">Giant wood spider</name>
    <name type="synonym">Nephila maculata</name>
    <dbReference type="NCBI Taxonomy" id="299642"/>
    <lineage>
        <taxon>Eukaryota</taxon>
        <taxon>Metazoa</taxon>
        <taxon>Ecdysozoa</taxon>
        <taxon>Arthropoda</taxon>
        <taxon>Chelicerata</taxon>
        <taxon>Arachnida</taxon>
        <taxon>Araneae</taxon>
        <taxon>Araneomorphae</taxon>
        <taxon>Entelegynae</taxon>
        <taxon>Araneoidea</taxon>
        <taxon>Nephilidae</taxon>
        <taxon>Nephila</taxon>
    </lineage>
</organism>
<comment type="caution">
    <text evidence="1">The sequence shown here is derived from an EMBL/GenBank/DDBJ whole genome shotgun (WGS) entry which is preliminary data.</text>
</comment>